<dbReference type="GO" id="GO:0004674">
    <property type="term" value="F:protein serine/threonine kinase activity"/>
    <property type="evidence" value="ECO:0007669"/>
    <property type="project" value="UniProtKB-KW"/>
</dbReference>
<keyword evidence="3" id="KW-0808">Transferase</keyword>
<keyword evidence="4" id="KW-1185">Reference proteome</keyword>
<feature type="domain" description="Protein kinase" evidence="2">
    <location>
        <begin position="197"/>
        <end position="447"/>
    </location>
</feature>
<comment type="caution">
    <text evidence="3">The sequence shown here is derived from an EMBL/GenBank/DDBJ whole genome shotgun (WGS) entry which is preliminary data.</text>
</comment>
<evidence type="ECO:0000256" key="1">
    <source>
        <dbReference type="SAM" id="MobiDB-lite"/>
    </source>
</evidence>
<organism evidence="3 4">
    <name type="scientific">Apiospora phragmitis</name>
    <dbReference type="NCBI Taxonomy" id="2905665"/>
    <lineage>
        <taxon>Eukaryota</taxon>
        <taxon>Fungi</taxon>
        <taxon>Dikarya</taxon>
        <taxon>Ascomycota</taxon>
        <taxon>Pezizomycotina</taxon>
        <taxon>Sordariomycetes</taxon>
        <taxon>Xylariomycetidae</taxon>
        <taxon>Amphisphaeriales</taxon>
        <taxon>Apiosporaceae</taxon>
        <taxon>Apiospora</taxon>
    </lineage>
</organism>
<feature type="compositionally biased region" description="Polar residues" evidence="1">
    <location>
        <begin position="531"/>
        <end position="556"/>
    </location>
</feature>
<evidence type="ECO:0000313" key="4">
    <source>
        <dbReference type="Proteomes" id="UP001480595"/>
    </source>
</evidence>
<dbReference type="SMART" id="SM00220">
    <property type="entry name" value="S_TKc"/>
    <property type="match status" value="1"/>
</dbReference>
<feature type="region of interest" description="Disordered" evidence="1">
    <location>
        <begin position="725"/>
        <end position="750"/>
    </location>
</feature>
<feature type="region of interest" description="Disordered" evidence="1">
    <location>
        <begin position="453"/>
        <end position="571"/>
    </location>
</feature>
<dbReference type="InterPro" id="IPR011009">
    <property type="entry name" value="Kinase-like_dom_sf"/>
</dbReference>
<keyword evidence="3" id="KW-0418">Kinase</keyword>
<dbReference type="SUPFAM" id="SSF56112">
    <property type="entry name" value="Protein kinase-like (PK-like)"/>
    <property type="match status" value="1"/>
</dbReference>
<accession>A0ABR1TNK3</accession>
<dbReference type="InterPro" id="IPR000719">
    <property type="entry name" value="Prot_kinase_dom"/>
</dbReference>
<feature type="compositionally biased region" description="Polar residues" evidence="1">
    <location>
        <begin position="466"/>
        <end position="475"/>
    </location>
</feature>
<name>A0ABR1TNK3_9PEZI</name>
<evidence type="ECO:0000259" key="2">
    <source>
        <dbReference type="SMART" id="SM00220"/>
    </source>
</evidence>
<dbReference type="RefSeq" id="XP_066710438.1">
    <property type="nucleotide sequence ID" value="XM_066861328.1"/>
</dbReference>
<keyword evidence="3" id="KW-0723">Serine/threonine-protein kinase</keyword>
<gene>
    <name evidence="3" type="ORF">PG994_009919</name>
</gene>
<protein>
    <submittedName>
        <fullName evidence="3">Serine/threonine protein kinase</fullName>
    </submittedName>
</protein>
<dbReference type="GeneID" id="92094391"/>
<proteinExistence type="predicted"/>
<reference evidence="3 4" key="1">
    <citation type="submission" date="2023-01" db="EMBL/GenBank/DDBJ databases">
        <title>Analysis of 21 Apiospora genomes using comparative genomics revels a genus with tremendous synthesis potential of carbohydrate active enzymes and secondary metabolites.</title>
        <authorList>
            <person name="Sorensen T."/>
        </authorList>
    </citation>
    <scope>NUCLEOTIDE SEQUENCE [LARGE SCALE GENOMIC DNA]</scope>
    <source>
        <strain evidence="3 4">CBS 135458</strain>
    </source>
</reference>
<evidence type="ECO:0000313" key="3">
    <source>
        <dbReference type="EMBL" id="KAK8048189.1"/>
    </source>
</evidence>
<sequence length="804" mass="90784">MDLHPRAIPAFRQCAEFRSDISHKERSGLQCKSSEAKYVSYDELHRYWTHEKIDDLLRTAGIHADIKTVRQDYLQVLSILAKWQATSKYPVLHHLVDLITHENNDASLPWPDAPIGFTDKANFYQFHELQWQFRPVVIDRHRPMFKRQLDPCAILPISQLDSNTEPKFTIDLTQRESTLAAFKVDLDHVPPSSSPYYENDAPIQYVVFKTYRKTELFEDELKAYNTLQSSNIVSYYGSFHWYSESKGRLSTIILELAEEGSLSDLYRRNDPPNSYDGIHKFWMAFVGLVDGVLALHNITNRPGYTINFGPDTGAGKTYGPPELHLGPRVNFNVDTNVDIWAIGCILLEAAVWLTFGEPGRLSFQNQRKREISTLPDEHRSIGCSDAFHNGEGVLKCVQDIRQKIYADGRRCDEITFKIVDHVLSDCLVDGQERATALRIRSKLANIIHRRSTNLADLPPSPASGAQRESWQNTPPVVNGSGPYFYGHDADQTAQTPQRPPLPPTARLHGSEGSNVRPAPALPNELSLPELPTQTSPRQLRSSATEPQQGSDTTAAMQPTHGIPSRPLPVPVCPLSPAHLNTRISRVDTPSRRSSLPGVAPSELHQWIEEYKRTGTARVLPGWVPIKDALVGRDFIIIVDNSRFMLQHRDEVSSLVKDLSYLMKKMDPDGVEVIFTASPTTKYKCENSTKVGILLQNSFGPKYNSSHCKMEHVFDTVLRDVKSRLRKAGEEQRRRVSPFPPQNNPRRGTCGVDKSIGNLIAYMKDHGVPRTDASIQFVRFGQHEIGIQRLTELDDELPKKDGNED</sequence>
<dbReference type="Gene3D" id="1.10.510.10">
    <property type="entry name" value="Transferase(Phosphotransferase) domain 1"/>
    <property type="match status" value="2"/>
</dbReference>
<dbReference type="Proteomes" id="UP001480595">
    <property type="component" value="Unassembled WGS sequence"/>
</dbReference>
<dbReference type="EMBL" id="JAQQWL010000011">
    <property type="protein sequence ID" value="KAK8048189.1"/>
    <property type="molecule type" value="Genomic_DNA"/>
</dbReference>